<evidence type="ECO:0000313" key="4">
    <source>
        <dbReference type="Proteomes" id="UP000251853"/>
    </source>
</evidence>
<dbReference type="Proteomes" id="UP000251853">
    <property type="component" value="Unassembled WGS sequence"/>
</dbReference>
<sequence>MLCNDETEKEFLRLLRDEDTTLCQSLTFMIDKKGWTDPLDFYENTLVHENYLKRIRDNESNKMESGTIMAICVGLGLRRDLIEEVYQKSERKLHPYQDPDRIWLKIIDRYPCISIVDFNRLLEVVKMEPIGTKDRKNSRVS</sequence>
<reference evidence="1 3" key="1">
    <citation type="submission" date="2015-09" db="EMBL/GenBank/DDBJ databases">
        <authorList>
            <consortium name="Pathogen Informatics"/>
        </authorList>
    </citation>
    <scope>NUCLEOTIDE SEQUENCE [LARGE SCALE GENOMIC DNA]</scope>
    <source>
        <strain evidence="1 3">2789STDY5834865</strain>
    </source>
</reference>
<organism evidence="1 3">
    <name type="scientific">Enterocloster clostridioformis</name>
    <dbReference type="NCBI Taxonomy" id="1531"/>
    <lineage>
        <taxon>Bacteria</taxon>
        <taxon>Bacillati</taxon>
        <taxon>Bacillota</taxon>
        <taxon>Clostridia</taxon>
        <taxon>Lachnospirales</taxon>
        <taxon>Lachnospiraceae</taxon>
        <taxon>Enterocloster</taxon>
    </lineage>
</organism>
<name>A0A174TRB9_9FIRM</name>
<protein>
    <submittedName>
        <fullName evidence="1">Uncharacterized protein</fullName>
    </submittedName>
</protein>
<dbReference type="EMBL" id="UAVW01000009">
    <property type="protein sequence ID" value="SQB11045.1"/>
    <property type="molecule type" value="Genomic_DNA"/>
</dbReference>
<accession>A0A174TRB9</accession>
<dbReference type="AlphaFoldDB" id="A0A174TRB9"/>
<dbReference type="Proteomes" id="UP000095512">
    <property type="component" value="Unassembled WGS sequence"/>
</dbReference>
<evidence type="ECO:0000313" key="3">
    <source>
        <dbReference type="Proteomes" id="UP000095512"/>
    </source>
</evidence>
<evidence type="ECO:0000313" key="1">
    <source>
        <dbReference type="EMBL" id="CUQ11646.1"/>
    </source>
</evidence>
<keyword evidence="4" id="KW-1185">Reference proteome</keyword>
<dbReference type="RefSeq" id="WP_057572980.1">
    <property type="nucleotide sequence ID" value="NZ_CATYWZ010000122.1"/>
</dbReference>
<proteinExistence type="predicted"/>
<evidence type="ECO:0000313" key="2">
    <source>
        <dbReference type="EMBL" id="SQB11045.1"/>
    </source>
</evidence>
<dbReference type="EMBL" id="CZAB01000090">
    <property type="protein sequence ID" value="CUQ11646.1"/>
    <property type="molecule type" value="Genomic_DNA"/>
</dbReference>
<reference evidence="2 4" key="2">
    <citation type="submission" date="2018-06" db="EMBL/GenBank/DDBJ databases">
        <authorList>
            <consortium name="Pathogen Informatics"/>
            <person name="Doyle S."/>
        </authorList>
    </citation>
    <scope>NUCLEOTIDE SEQUENCE [LARGE SCALE GENOMIC DNA]</scope>
    <source>
        <strain evidence="2 4">NCTC11224</strain>
    </source>
</reference>
<gene>
    <name evidence="1" type="ORF">ERS852480_04894</name>
    <name evidence="2" type="ORF">NCTC11224_02395</name>
</gene>